<dbReference type="NCBIfam" id="TIGR01140">
    <property type="entry name" value="L_thr_O3P_dcar"/>
    <property type="match status" value="1"/>
</dbReference>
<keyword evidence="5" id="KW-0169">Cobalamin biosynthesis</keyword>
<dbReference type="Pfam" id="PF00155">
    <property type="entry name" value="Aminotran_1_2"/>
    <property type="match status" value="1"/>
</dbReference>
<name>A0A4R5VVK3_9BACI</name>
<comment type="catalytic activity">
    <reaction evidence="9">
        <text>O-phospho-L-threonine + H(+) = (R)-1-aminopropan-2-yl phosphate + CO2</text>
        <dbReference type="Rhea" id="RHEA:11492"/>
        <dbReference type="ChEBI" id="CHEBI:15378"/>
        <dbReference type="ChEBI" id="CHEBI:16526"/>
        <dbReference type="ChEBI" id="CHEBI:58563"/>
        <dbReference type="ChEBI" id="CHEBI:58675"/>
        <dbReference type="EC" id="4.1.1.81"/>
    </reaction>
</comment>
<dbReference type="PROSITE" id="PS00105">
    <property type="entry name" value="AA_TRANSFER_CLASS_1"/>
    <property type="match status" value="1"/>
</dbReference>
<dbReference type="GO" id="GO:0009236">
    <property type="term" value="P:cobalamin biosynthetic process"/>
    <property type="evidence" value="ECO:0007669"/>
    <property type="project" value="UniProtKB-UniPathway"/>
</dbReference>
<sequence>MKWPSHGSNPRYLYEAMGLSLPKEYVDFSANINPLGPPPLLKEKWMAFYQDIHVYPDPFASGLKERIAKKEQILDESILIGNGGAELIALVARRFSGKRVVIIQPTFSEYEKNCRVNQCEIVYHTLEEPEFELNVAELQSSLIGADALFICNPNNPTGIQYPAASIHAIIEACKEQNCSVVLDEAFYDFLIDYHSFLPYINQYSNLIIIRSMTKMFAIPGIRLGYLVAEPSVIEQLSELQSHWSTNTIALLTGELCLQEELFIKETQDYIFHERERLLNFYQKQNFVVTPSDVNFYLLRDPYIFDQFELFEFLLHNGMIPRHTFNFPGLEGKWLRFAIKSSNENDRLLEVFTKWRKHHPLSS</sequence>
<evidence type="ECO:0000256" key="1">
    <source>
        <dbReference type="ARBA" id="ARBA00001933"/>
    </source>
</evidence>
<dbReference type="RefSeq" id="WP_133333518.1">
    <property type="nucleotide sequence ID" value="NZ_SMYO01000003.1"/>
</dbReference>
<dbReference type="AlphaFoldDB" id="A0A4R5VVK3"/>
<evidence type="ECO:0000256" key="5">
    <source>
        <dbReference type="ARBA" id="ARBA00022573"/>
    </source>
</evidence>
<evidence type="ECO:0000313" key="11">
    <source>
        <dbReference type="EMBL" id="TDK63175.1"/>
    </source>
</evidence>
<feature type="domain" description="Aminotransferase class I/classII large" evidence="10">
    <location>
        <begin position="24"/>
        <end position="350"/>
    </location>
</feature>
<organism evidence="11 12">
    <name type="scientific">Bacillus salipaludis</name>
    <dbReference type="NCBI Taxonomy" id="2547811"/>
    <lineage>
        <taxon>Bacteria</taxon>
        <taxon>Bacillati</taxon>
        <taxon>Bacillota</taxon>
        <taxon>Bacilli</taxon>
        <taxon>Bacillales</taxon>
        <taxon>Bacillaceae</taxon>
        <taxon>Bacillus</taxon>
    </lineage>
</organism>
<dbReference type="InterPro" id="IPR005860">
    <property type="entry name" value="CobD"/>
</dbReference>
<dbReference type="GO" id="GO:0030170">
    <property type="term" value="F:pyridoxal phosphate binding"/>
    <property type="evidence" value="ECO:0007669"/>
    <property type="project" value="InterPro"/>
</dbReference>
<proteinExistence type="predicted"/>
<gene>
    <name evidence="11" type="ORF">E2K98_06900</name>
</gene>
<evidence type="ECO:0000256" key="3">
    <source>
        <dbReference type="ARBA" id="ARBA00004953"/>
    </source>
</evidence>
<evidence type="ECO:0000259" key="10">
    <source>
        <dbReference type="Pfam" id="PF00155"/>
    </source>
</evidence>
<comment type="pathway">
    <text evidence="3">Cofactor biosynthesis; adenosylcobalamin biosynthesis.</text>
</comment>
<evidence type="ECO:0000256" key="7">
    <source>
        <dbReference type="ARBA" id="ARBA00023239"/>
    </source>
</evidence>
<dbReference type="PANTHER" id="PTHR42885:SF1">
    <property type="entry name" value="THREONINE-PHOSPHATE DECARBOXYLASE"/>
    <property type="match status" value="1"/>
</dbReference>
<evidence type="ECO:0000256" key="9">
    <source>
        <dbReference type="ARBA" id="ARBA00048531"/>
    </source>
</evidence>
<dbReference type="Gene3D" id="3.40.640.10">
    <property type="entry name" value="Type I PLP-dependent aspartate aminotransferase-like (Major domain)"/>
    <property type="match status" value="1"/>
</dbReference>
<dbReference type="Proteomes" id="UP000295132">
    <property type="component" value="Unassembled WGS sequence"/>
</dbReference>
<dbReference type="EMBL" id="SMYO01000003">
    <property type="protein sequence ID" value="TDK63175.1"/>
    <property type="molecule type" value="Genomic_DNA"/>
</dbReference>
<dbReference type="UniPathway" id="UPA00148"/>
<evidence type="ECO:0000256" key="8">
    <source>
        <dbReference type="ARBA" id="ARBA00029996"/>
    </source>
</evidence>
<dbReference type="SUPFAM" id="SSF53383">
    <property type="entry name" value="PLP-dependent transferases"/>
    <property type="match status" value="1"/>
</dbReference>
<dbReference type="Gene3D" id="3.90.1150.10">
    <property type="entry name" value="Aspartate Aminotransferase, domain 1"/>
    <property type="match status" value="1"/>
</dbReference>
<dbReference type="EC" id="4.1.1.81" evidence="4"/>
<comment type="function">
    <text evidence="2">Decarboxylates L-threonine-O-3-phosphate to yield (R)-1-amino-2-propanol O-2-phosphate, the precursor for the linkage between the nucleotide loop and the corrin ring in cobalamin.</text>
</comment>
<keyword evidence="6" id="KW-0663">Pyridoxal phosphate</keyword>
<evidence type="ECO:0000256" key="6">
    <source>
        <dbReference type="ARBA" id="ARBA00022898"/>
    </source>
</evidence>
<accession>A0A4R5VVK3</accession>
<evidence type="ECO:0000313" key="12">
    <source>
        <dbReference type="Proteomes" id="UP000295132"/>
    </source>
</evidence>
<reference evidence="11 12" key="1">
    <citation type="submission" date="2019-03" db="EMBL/GenBank/DDBJ databases">
        <title>Bacillus niacini sp. nov. a Nicotinate-Metabolizing Mesophile Isolated from Soil.</title>
        <authorList>
            <person name="Zhang G."/>
        </authorList>
    </citation>
    <scope>NUCLEOTIDE SEQUENCE [LARGE SCALE GENOMIC DNA]</scope>
    <source>
        <strain evidence="11 12">WN066</strain>
    </source>
</reference>
<comment type="caution">
    <text evidence="11">The sequence shown here is derived from an EMBL/GenBank/DDBJ whole genome shotgun (WGS) entry which is preliminary data.</text>
</comment>
<dbReference type="InterPro" id="IPR015422">
    <property type="entry name" value="PyrdxlP-dep_Trfase_small"/>
</dbReference>
<dbReference type="GO" id="GO:0048472">
    <property type="term" value="F:threonine-phosphate decarboxylase activity"/>
    <property type="evidence" value="ECO:0007669"/>
    <property type="project" value="UniProtKB-EC"/>
</dbReference>
<dbReference type="CDD" id="cd00609">
    <property type="entry name" value="AAT_like"/>
    <property type="match status" value="1"/>
</dbReference>
<dbReference type="InterPro" id="IPR004838">
    <property type="entry name" value="NHTrfase_class1_PyrdxlP-BS"/>
</dbReference>
<dbReference type="InterPro" id="IPR004839">
    <property type="entry name" value="Aminotransferase_I/II_large"/>
</dbReference>
<comment type="cofactor">
    <cofactor evidence="1">
        <name>pyridoxal 5'-phosphate</name>
        <dbReference type="ChEBI" id="CHEBI:597326"/>
    </cofactor>
</comment>
<dbReference type="PANTHER" id="PTHR42885">
    <property type="entry name" value="HISTIDINOL-PHOSPHATE AMINOTRANSFERASE-RELATED"/>
    <property type="match status" value="1"/>
</dbReference>
<evidence type="ECO:0000256" key="4">
    <source>
        <dbReference type="ARBA" id="ARBA00012285"/>
    </source>
</evidence>
<evidence type="ECO:0000256" key="2">
    <source>
        <dbReference type="ARBA" id="ARBA00003444"/>
    </source>
</evidence>
<keyword evidence="7 11" id="KW-0456">Lyase</keyword>
<dbReference type="InterPro" id="IPR015421">
    <property type="entry name" value="PyrdxlP-dep_Trfase_major"/>
</dbReference>
<protein>
    <recommendedName>
        <fullName evidence="4">threonine-phosphate decarboxylase</fullName>
        <ecNumber evidence="4">4.1.1.81</ecNumber>
    </recommendedName>
    <alternativeName>
        <fullName evidence="8">L-threonine-O-3-phosphate decarboxylase</fullName>
    </alternativeName>
</protein>
<dbReference type="InterPro" id="IPR015424">
    <property type="entry name" value="PyrdxlP-dep_Trfase"/>
</dbReference>